<dbReference type="CDD" id="cd14863">
    <property type="entry name" value="Fe-ADH-like"/>
    <property type="match status" value="1"/>
</dbReference>
<accession>A0A1M5ZBQ6</accession>
<feature type="domain" description="Alcohol dehydrogenase iron-type/glycerol dehydrogenase GldA" evidence="2">
    <location>
        <begin position="8"/>
        <end position="177"/>
    </location>
</feature>
<dbReference type="Pfam" id="PF25137">
    <property type="entry name" value="ADH_Fe_C"/>
    <property type="match status" value="1"/>
</dbReference>
<dbReference type="RefSeq" id="WP_073082115.1">
    <property type="nucleotide sequence ID" value="NZ_FQXV01000016.1"/>
</dbReference>
<dbReference type="SUPFAM" id="SSF56796">
    <property type="entry name" value="Dehydroquinate synthase-like"/>
    <property type="match status" value="1"/>
</dbReference>
<dbReference type="InterPro" id="IPR056798">
    <property type="entry name" value="ADH_Fe_C"/>
</dbReference>
<dbReference type="Gene3D" id="1.20.1090.10">
    <property type="entry name" value="Dehydroquinate synthase-like - alpha domain"/>
    <property type="match status" value="1"/>
</dbReference>
<evidence type="ECO:0000256" key="1">
    <source>
        <dbReference type="ARBA" id="ARBA00023002"/>
    </source>
</evidence>
<dbReference type="GO" id="GO:0046872">
    <property type="term" value="F:metal ion binding"/>
    <property type="evidence" value="ECO:0007669"/>
    <property type="project" value="InterPro"/>
</dbReference>
<dbReference type="GO" id="GO:0004022">
    <property type="term" value="F:alcohol dehydrogenase (NAD+) activity"/>
    <property type="evidence" value="ECO:0007669"/>
    <property type="project" value="UniProtKB-ARBA"/>
</dbReference>
<keyword evidence="1" id="KW-0560">Oxidoreductase</keyword>
<gene>
    <name evidence="4" type="ORF">SAMN02745823_03507</name>
</gene>
<dbReference type="Proteomes" id="UP000183995">
    <property type="component" value="Unassembled WGS sequence"/>
</dbReference>
<dbReference type="Gene3D" id="3.40.50.1970">
    <property type="match status" value="1"/>
</dbReference>
<dbReference type="EMBL" id="FQXV01000016">
    <property type="protein sequence ID" value="SHI21667.1"/>
    <property type="molecule type" value="Genomic_DNA"/>
</dbReference>
<evidence type="ECO:0000259" key="3">
    <source>
        <dbReference type="Pfam" id="PF25137"/>
    </source>
</evidence>
<dbReference type="AlphaFoldDB" id="A0A1M5ZBQ6"/>
<evidence type="ECO:0000313" key="5">
    <source>
        <dbReference type="Proteomes" id="UP000183995"/>
    </source>
</evidence>
<feature type="domain" description="Fe-containing alcohol dehydrogenase-like C-terminal" evidence="3">
    <location>
        <begin position="188"/>
        <end position="347"/>
    </location>
</feature>
<dbReference type="PANTHER" id="PTHR11496">
    <property type="entry name" value="ALCOHOL DEHYDROGENASE"/>
    <property type="match status" value="1"/>
</dbReference>
<dbReference type="FunFam" id="3.40.50.1970:FF:000003">
    <property type="entry name" value="Alcohol dehydrogenase, iron-containing"/>
    <property type="match status" value="1"/>
</dbReference>
<protein>
    <submittedName>
        <fullName evidence="4">Alcohol dehydrogenase, class IV</fullName>
    </submittedName>
</protein>
<dbReference type="OrthoDB" id="9804734at2"/>
<keyword evidence="5" id="KW-1185">Reference proteome</keyword>
<organism evidence="4 5">
    <name type="scientific">Sporobacter termitidis DSM 10068</name>
    <dbReference type="NCBI Taxonomy" id="1123282"/>
    <lineage>
        <taxon>Bacteria</taxon>
        <taxon>Bacillati</taxon>
        <taxon>Bacillota</taxon>
        <taxon>Clostridia</taxon>
        <taxon>Eubacteriales</taxon>
        <taxon>Oscillospiraceae</taxon>
        <taxon>Sporobacter</taxon>
    </lineage>
</organism>
<name>A0A1M5ZBQ6_9FIRM</name>
<dbReference type="STRING" id="1123282.SAMN02745823_03507"/>
<dbReference type="Pfam" id="PF00465">
    <property type="entry name" value="Fe-ADH"/>
    <property type="match status" value="1"/>
</dbReference>
<sequence>MQSIFSSPNPLLFGAGTSRLVGEKLKEFGCKKVLVVFDKGIKSSGVADRIINIIGGAGIETVTYDGVQADPPDWSVEEAGGIGVRERVDGVVGVGGGSSLDTAKGAKLLQTNPPPINKYFGREGVVTKPSVPLIVIPTTAGTGSECTPGGVITDTKNNIKTNIAGVGCAVSLGIVDPELTLGLPPAVTASTGMDALCHAVESYTSNLSNSFCALTGKKAFILVGKYLVRAFENGADLEAREGMMLASSLGGISMSGPLCHLAHDIGKVLGGRFHVPHGNACASCLPQVLETIAPAVPEKVRDVTAALGGTVPEDAAPETLGRAARDTVRALMTRLKLPALRDYGAKNGFTKADLLEVVPPMVVTMQEGLVRLFGQGTSPVPATEALVASIVSRAWEEN</sequence>
<evidence type="ECO:0000313" key="4">
    <source>
        <dbReference type="EMBL" id="SHI21667.1"/>
    </source>
</evidence>
<evidence type="ECO:0000259" key="2">
    <source>
        <dbReference type="Pfam" id="PF00465"/>
    </source>
</evidence>
<proteinExistence type="predicted"/>
<dbReference type="PANTHER" id="PTHR11496:SF83">
    <property type="entry name" value="HYDROXYACID-OXOACID TRANSHYDROGENASE, MITOCHONDRIAL"/>
    <property type="match status" value="1"/>
</dbReference>
<dbReference type="InterPro" id="IPR001670">
    <property type="entry name" value="ADH_Fe/GldA"/>
</dbReference>
<dbReference type="InterPro" id="IPR039697">
    <property type="entry name" value="Alcohol_dehydrogenase_Fe"/>
</dbReference>
<reference evidence="4 5" key="1">
    <citation type="submission" date="2016-11" db="EMBL/GenBank/DDBJ databases">
        <authorList>
            <person name="Jaros S."/>
            <person name="Januszkiewicz K."/>
            <person name="Wedrychowicz H."/>
        </authorList>
    </citation>
    <scope>NUCLEOTIDE SEQUENCE [LARGE SCALE GENOMIC DNA]</scope>
    <source>
        <strain evidence="4 5">DSM 10068</strain>
    </source>
</reference>